<dbReference type="KEGG" id="aym:YM304_41160"/>
<dbReference type="PANTHER" id="PTHR43591:SF24">
    <property type="entry name" value="2-METHOXY-6-POLYPRENYL-1,4-BENZOQUINOL METHYLASE, MITOCHONDRIAL"/>
    <property type="match status" value="1"/>
</dbReference>
<organism evidence="2 3">
    <name type="scientific">Ilumatobacter coccineus (strain NBRC 103263 / KCTC 29153 / YM16-304)</name>
    <dbReference type="NCBI Taxonomy" id="1313172"/>
    <lineage>
        <taxon>Bacteria</taxon>
        <taxon>Bacillati</taxon>
        <taxon>Actinomycetota</taxon>
        <taxon>Acidimicrobiia</taxon>
        <taxon>Acidimicrobiales</taxon>
        <taxon>Ilumatobacteraceae</taxon>
        <taxon>Ilumatobacter</taxon>
    </lineage>
</organism>
<name>A0A6C7EDI4_ILUCY</name>
<protein>
    <submittedName>
        <fullName evidence="2">Putative methyltransferase</fullName>
        <ecNumber evidence="2">2.1.1.-</ecNumber>
    </submittedName>
</protein>
<gene>
    <name evidence="2" type="ORF">YM304_41160</name>
</gene>
<keyword evidence="2" id="KW-0808">Transferase</keyword>
<keyword evidence="3" id="KW-1185">Reference proteome</keyword>
<reference evidence="2 3" key="1">
    <citation type="journal article" date="2013" name="Int. J. Syst. Evol. Microbiol.">
        <title>Ilumatobacter nonamiense sp. nov. and Ilumatobacter coccineum sp. nov., isolated from seashore sand.</title>
        <authorList>
            <person name="Matsumoto A."/>
            <person name="Kasai H."/>
            <person name="Matsuo Y."/>
            <person name="Shizuri Y."/>
            <person name="Ichikawa N."/>
            <person name="Fujita N."/>
            <person name="Omura S."/>
            <person name="Takahashi Y."/>
        </authorList>
    </citation>
    <scope>NUCLEOTIDE SEQUENCE [LARGE SCALE GENOMIC DNA]</scope>
    <source>
        <strain evidence="3">NBRC 103263 / KCTC 29153 / YM16-304</strain>
    </source>
</reference>
<dbReference type="Gene3D" id="3.40.50.150">
    <property type="entry name" value="Vaccinia Virus protein VP39"/>
    <property type="match status" value="1"/>
</dbReference>
<dbReference type="EMBL" id="AP012057">
    <property type="protein sequence ID" value="BAN04430.1"/>
    <property type="molecule type" value="Genomic_DNA"/>
</dbReference>
<evidence type="ECO:0000313" key="3">
    <source>
        <dbReference type="Proteomes" id="UP000011863"/>
    </source>
</evidence>
<evidence type="ECO:0000259" key="1">
    <source>
        <dbReference type="Pfam" id="PF08241"/>
    </source>
</evidence>
<dbReference type="Pfam" id="PF08241">
    <property type="entry name" value="Methyltransf_11"/>
    <property type="match status" value="1"/>
</dbReference>
<dbReference type="GO" id="GO:0008757">
    <property type="term" value="F:S-adenosylmethionine-dependent methyltransferase activity"/>
    <property type="evidence" value="ECO:0007669"/>
    <property type="project" value="InterPro"/>
</dbReference>
<dbReference type="InterPro" id="IPR013216">
    <property type="entry name" value="Methyltransf_11"/>
</dbReference>
<dbReference type="PANTHER" id="PTHR43591">
    <property type="entry name" value="METHYLTRANSFERASE"/>
    <property type="match status" value="1"/>
</dbReference>
<dbReference type="CDD" id="cd02440">
    <property type="entry name" value="AdoMet_MTases"/>
    <property type="match status" value="1"/>
</dbReference>
<accession>A0A6C7EDI4</accession>
<dbReference type="InterPro" id="IPR029063">
    <property type="entry name" value="SAM-dependent_MTases_sf"/>
</dbReference>
<feature type="domain" description="Methyltransferase type 11" evidence="1">
    <location>
        <begin position="76"/>
        <end position="174"/>
    </location>
</feature>
<dbReference type="OrthoDB" id="9795634at2"/>
<dbReference type="EC" id="2.1.1.-" evidence="2"/>
<dbReference type="SUPFAM" id="SSF53335">
    <property type="entry name" value="S-adenosyl-L-methionine-dependent methyltransferases"/>
    <property type="match status" value="1"/>
</dbReference>
<evidence type="ECO:0000313" key="2">
    <source>
        <dbReference type="EMBL" id="BAN04430.1"/>
    </source>
</evidence>
<dbReference type="GO" id="GO:0032259">
    <property type="term" value="P:methylation"/>
    <property type="evidence" value="ECO:0007669"/>
    <property type="project" value="UniProtKB-KW"/>
</dbReference>
<dbReference type="AlphaFoldDB" id="A0A6C7EDI4"/>
<dbReference type="Proteomes" id="UP000011863">
    <property type="component" value="Chromosome"/>
</dbReference>
<keyword evidence="2" id="KW-0489">Methyltransferase</keyword>
<dbReference type="RefSeq" id="WP_015443677.1">
    <property type="nucleotide sequence ID" value="NC_020520.1"/>
</dbReference>
<proteinExistence type="predicted"/>
<sequence length="274" mass="30716">MSRRGQLVPWKSAGRITERETSADEVVQTTGWVFNNETGSSLTLEQFVATGDQEVPSYLTIFGLRSPDTETQSMIEIGCGIGRMTCAFTREFGSVIGSDLDAGFLERCHETVSRFGKVDRLETLHVADGRSLDMPPNSVDLAFSYITFQHCDPDDALELTSEAVRVTKPGGKVALNYRGRSRIDTVVLPIGQFVRTLFRIPGFGSWLARRRFFARLGWQANRLTPDEIIGPLSPLLKDVEVWRNPKSKITGYKASIKEFDGINKHHYWIVATPR</sequence>